<dbReference type="GO" id="GO:0003735">
    <property type="term" value="F:structural constituent of ribosome"/>
    <property type="evidence" value="ECO:0007669"/>
    <property type="project" value="InterPro"/>
</dbReference>
<dbReference type="Gene3D" id="1.10.10.10">
    <property type="entry name" value="Winged helix-like DNA-binding domain superfamily/Winged helix DNA-binding domain"/>
    <property type="match status" value="1"/>
</dbReference>
<reference evidence="5" key="1">
    <citation type="submission" date="2022-11" db="UniProtKB">
        <authorList>
            <consortium name="WormBaseParasite"/>
        </authorList>
    </citation>
    <scope>IDENTIFICATION</scope>
</reference>
<dbReference type="FunFam" id="1.10.10.10:FF:000118">
    <property type="entry name" value="40S ribosomal protein S19"/>
    <property type="match status" value="1"/>
</dbReference>
<dbReference type="InterPro" id="IPR001266">
    <property type="entry name" value="Ribosomal_eS19"/>
</dbReference>
<evidence type="ECO:0000313" key="5">
    <source>
        <dbReference type="WBParaSite" id="PSAMB.scaffold564size47081.g7074.t1"/>
    </source>
</evidence>
<evidence type="ECO:0000256" key="3">
    <source>
        <dbReference type="ARBA" id="ARBA00023274"/>
    </source>
</evidence>
<dbReference type="WBParaSite" id="PSAMB.scaffold564size47081.g7074.t1">
    <property type="protein sequence ID" value="PSAMB.scaffold564size47081.g7074.t1"/>
    <property type="gene ID" value="PSAMB.scaffold564size47081.g7074"/>
</dbReference>
<protein>
    <submittedName>
        <fullName evidence="5">Ribosomal protein S19</fullName>
    </submittedName>
</protein>
<keyword evidence="4" id="KW-1185">Reference proteome</keyword>
<keyword evidence="3" id="KW-0687">Ribonucleoprotein</keyword>
<proteinExistence type="inferred from homology"/>
<evidence type="ECO:0000256" key="1">
    <source>
        <dbReference type="ARBA" id="ARBA00010014"/>
    </source>
</evidence>
<dbReference type="SMART" id="SM01413">
    <property type="entry name" value="Ribosomal_S19e"/>
    <property type="match status" value="1"/>
</dbReference>
<dbReference type="SUPFAM" id="SSF46785">
    <property type="entry name" value="Winged helix' DNA-binding domain"/>
    <property type="match status" value="1"/>
</dbReference>
<dbReference type="GO" id="GO:0000028">
    <property type="term" value="P:ribosomal small subunit assembly"/>
    <property type="evidence" value="ECO:0007669"/>
    <property type="project" value="TreeGrafter"/>
</dbReference>
<dbReference type="InterPro" id="IPR036388">
    <property type="entry name" value="WH-like_DNA-bd_sf"/>
</dbReference>
<dbReference type="Pfam" id="PF01090">
    <property type="entry name" value="Ribosomal_S19e"/>
    <property type="match status" value="1"/>
</dbReference>
<sequence>MKTSVKDVDQHDMVVQIAGFLKKSGKVKVPEWSDLVKLSTHKELAPIDPDWYFVRAASIARRLYFRSPTGIGALRTVYGGKHRHGVTPNHFKKCAGSSIRKALQTLEALKWVEKHADGRGRVLTKQGRKDLDRIASQLRQSTKAAAAAAATTA</sequence>
<keyword evidence="2" id="KW-0689">Ribosomal protein</keyword>
<dbReference type="GO" id="GO:0003723">
    <property type="term" value="F:RNA binding"/>
    <property type="evidence" value="ECO:0007669"/>
    <property type="project" value="TreeGrafter"/>
</dbReference>
<dbReference type="InterPro" id="IPR036390">
    <property type="entry name" value="WH_DNA-bd_sf"/>
</dbReference>
<dbReference type="GO" id="GO:0006412">
    <property type="term" value="P:translation"/>
    <property type="evidence" value="ECO:0007669"/>
    <property type="project" value="InterPro"/>
</dbReference>
<dbReference type="PANTHER" id="PTHR11710:SF0">
    <property type="entry name" value="40S RIBOSOMAL PROTEIN S19"/>
    <property type="match status" value="1"/>
</dbReference>
<organism evidence="4 5">
    <name type="scientific">Plectus sambesii</name>
    <dbReference type="NCBI Taxonomy" id="2011161"/>
    <lineage>
        <taxon>Eukaryota</taxon>
        <taxon>Metazoa</taxon>
        <taxon>Ecdysozoa</taxon>
        <taxon>Nematoda</taxon>
        <taxon>Chromadorea</taxon>
        <taxon>Plectida</taxon>
        <taxon>Plectina</taxon>
        <taxon>Plectoidea</taxon>
        <taxon>Plectidae</taxon>
        <taxon>Plectus</taxon>
    </lineage>
</organism>
<dbReference type="GO" id="GO:0022627">
    <property type="term" value="C:cytosolic small ribosomal subunit"/>
    <property type="evidence" value="ECO:0007669"/>
    <property type="project" value="TreeGrafter"/>
</dbReference>
<comment type="similarity">
    <text evidence="1">Belongs to the eukaryotic ribosomal protein eS19 family.</text>
</comment>
<evidence type="ECO:0000313" key="4">
    <source>
        <dbReference type="Proteomes" id="UP000887566"/>
    </source>
</evidence>
<dbReference type="PANTHER" id="PTHR11710">
    <property type="entry name" value="40S RIBOSOMAL PROTEIN S19"/>
    <property type="match status" value="1"/>
</dbReference>
<name>A0A914WXK6_9BILA</name>
<dbReference type="AlphaFoldDB" id="A0A914WXK6"/>
<accession>A0A914WXK6</accession>
<evidence type="ECO:0000256" key="2">
    <source>
        <dbReference type="ARBA" id="ARBA00022980"/>
    </source>
</evidence>
<dbReference type="Proteomes" id="UP000887566">
    <property type="component" value="Unplaced"/>
</dbReference>